<evidence type="ECO:0000256" key="1">
    <source>
        <dbReference type="ARBA" id="ARBA00004651"/>
    </source>
</evidence>
<dbReference type="Proteomes" id="UP000441772">
    <property type="component" value="Unassembled WGS sequence"/>
</dbReference>
<keyword evidence="3 7" id="KW-0812">Transmembrane</keyword>
<dbReference type="PANTHER" id="PTHR30572">
    <property type="entry name" value="MEMBRANE COMPONENT OF TRANSPORTER-RELATED"/>
    <property type="match status" value="1"/>
</dbReference>
<dbReference type="InterPro" id="IPR003838">
    <property type="entry name" value="ABC3_permease_C"/>
</dbReference>
<feature type="compositionally biased region" description="Low complexity" evidence="6">
    <location>
        <begin position="143"/>
        <end position="171"/>
    </location>
</feature>
<dbReference type="EMBL" id="WBVT01000028">
    <property type="protein sequence ID" value="KAB7789874.1"/>
    <property type="molecule type" value="Genomic_DNA"/>
</dbReference>
<comment type="subcellular location">
    <subcellularLocation>
        <location evidence="1">Cell membrane</location>
        <topology evidence="1">Multi-pass membrane protein</topology>
    </subcellularLocation>
</comment>
<feature type="compositionally biased region" description="Low complexity" evidence="6">
    <location>
        <begin position="73"/>
        <end position="90"/>
    </location>
</feature>
<sequence>MFVLKNAWKTVTRNKGRNILIVIIVAIIAAAATIGLSIRNAADNARETGLASTTVTATISADRSKLMEQARESSSSSSSSSDSSSSSSDSAPDFSAMRAAMESATLSLADYQKYEKASSVPVSSYYSESTGVSGTDSFQPVESTSSNSANSSSSSSSDSSSSSGDSNSSGQPGQGGPGGDGQGGGDRGGMMMTSGDFTLTGFSSDTAVAKAQNGTFTMTSGEVFGYGSDDNGKVIISKALADFNDLEVGDTITVTNPSDTSKTYTLTICGIYENTTSSNTNAMGPMGGTSQDADNAIYTSVSTLKSLGLDSTTTANDDDDNTTTQLTYTYVFDNADDYETFASDVKKAGLADTYTVQSADVENYESSLVPLDNLAKFALTLLIVVLAVGAVVLIVLNLFNIRERKYEVGVLTAIGVKKAKVAAQFAIELLIVTMCGIALGVAGGAAASVPVSNQLLAAQVSSQETQAASQQEQFGRGADMGGAPGANSGSSDSSGSSSDSSSSDSSSSNSSTSNSSTSGNSAPSAPGGDQGGMRGGFNRAVDYVSTINATVNLKVVGQLILIGLGLTLVSALVGIIFVMRYEPLQILADRS</sequence>
<feature type="transmembrane region" description="Helical" evidence="7">
    <location>
        <begin position="377"/>
        <end position="400"/>
    </location>
</feature>
<dbReference type="PANTHER" id="PTHR30572:SF9">
    <property type="entry name" value="ABC TRANSPORTER PERMEASE PROTEIN"/>
    <property type="match status" value="1"/>
</dbReference>
<keyword evidence="2" id="KW-1003">Cell membrane</keyword>
<dbReference type="InterPro" id="IPR050250">
    <property type="entry name" value="Macrolide_Exporter_MacB"/>
</dbReference>
<keyword evidence="10" id="KW-1185">Reference proteome</keyword>
<comment type="caution">
    <text evidence="9">The sequence shown here is derived from an EMBL/GenBank/DDBJ whole genome shotgun (WGS) entry which is preliminary data.</text>
</comment>
<dbReference type="GO" id="GO:0005886">
    <property type="term" value="C:plasma membrane"/>
    <property type="evidence" value="ECO:0007669"/>
    <property type="project" value="UniProtKB-SubCell"/>
</dbReference>
<reference evidence="9 10" key="1">
    <citation type="submission" date="2019-09" db="EMBL/GenBank/DDBJ databases">
        <title>Characterization of the phylogenetic diversity of two novel species belonging to the genus Bifidobacterium: Bifidobacterium cebidarum sp. nov. and Bifidobacterium leontopitheci sp. nov.</title>
        <authorList>
            <person name="Lugli G.A."/>
            <person name="Duranti S."/>
            <person name="Milani C."/>
            <person name="Turroni F."/>
            <person name="Ventura M."/>
        </authorList>
    </citation>
    <scope>NUCLEOTIDE SEQUENCE [LARGE SCALE GENOMIC DNA]</scope>
    <source>
        <strain evidence="9 10">LMG 31471</strain>
    </source>
</reference>
<feature type="region of interest" description="Disordered" evidence="6">
    <location>
        <begin position="467"/>
        <end position="533"/>
    </location>
</feature>
<evidence type="ECO:0000256" key="7">
    <source>
        <dbReference type="SAM" id="Phobius"/>
    </source>
</evidence>
<evidence type="ECO:0000256" key="4">
    <source>
        <dbReference type="ARBA" id="ARBA00022989"/>
    </source>
</evidence>
<feature type="domain" description="ABC3 transporter permease C-terminal" evidence="8">
    <location>
        <begin position="381"/>
        <end position="451"/>
    </location>
</feature>
<dbReference type="RefSeq" id="WP_152234914.1">
    <property type="nucleotide sequence ID" value="NZ_JBHSKZ010000018.1"/>
</dbReference>
<organism evidence="9 10">
    <name type="scientific">Bifidobacterium leontopitheci</name>
    <dbReference type="NCBI Taxonomy" id="2650774"/>
    <lineage>
        <taxon>Bacteria</taxon>
        <taxon>Bacillati</taxon>
        <taxon>Actinomycetota</taxon>
        <taxon>Actinomycetes</taxon>
        <taxon>Bifidobacteriales</taxon>
        <taxon>Bifidobacteriaceae</taxon>
        <taxon>Bifidobacterium</taxon>
    </lineage>
</organism>
<evidence type="ECO:0000256" key="2">
    <source>
        <dbReference type="ARBA" id="ARBA00022475"/>
    </source>
</evidence>
<feature type="region of interest" description="Disordered" evidence="6">
    <location>
        <begin position="125"/>
        <end position="196"/>
    </location>
</feature>
<feature type="transmembrane region" description="Helical" evidence="7">
    <location>
        <begin position="421"/>
        <end position="446"/>
    </location>
</feature>
<accession>A0A6I1GE10</accession>
<feature type="transmembrane region" description="Helical" evidence="7">
    <location>
        <begin position="20"/>
        <end position="38"/>
    </location>
</feature>
<evidence type="ECO:0000256" key="3">
    <source>
        <dbReference type="ARBA" id="ARBA00022692"/>
    </source>
</evidence>
<dbReference type="GO" id="GO:0022857">
    <property type="term" value="F:transmembrane transporter activity"/>
    <property type="evidence" value="ECO:0007669"/>
    <property type="project" value="TreeGrafter"/>
</dbReference>
<keyword evidence="5 7" id="KW-0472">Membrane</keyword>
<feature type="region of interest" description="Disordered" evidence="6">
    <location>
        <begin position="61"/>
        <end position="94"/>
    </location>
</feature>
<proteinExistence type="predicted"/>
<dbReference type="Pfam" id="PF02687">
    <property type="entry name" value="FtsX"/>
    <property type="match status" value="1"/>
</dbReference>
<keyword evidence="4 7" id="KW-1133">Transmembrane helix</keyword>
<dbReference type="AlphaFoldDB" id="A0A6I1GE10"/>
<gene>
    <name evidence="9" type="ORF">F7D09_1598</name>
</gene>
<feature type="transmembrane region" description="Helical" evidence="7">
    <location>
        <begin position="559"/>
        <end position="581"/>
    </location>
</feature>
<evidence type="ECO:0000256" key="6">
    <source>
        <dbReference type="SAM" id="MobiDB-lite"/>
    </source>
</evidence>
<feature type="compositionally biased region" description="Polar residues" evidence="6">
    <location>
        <begin position="130"/>
        <end position="142"/>
    </location>
</feature>
<protein>
    <submittedName>
        <fullName evidence="9">ABC transporter permease</fullName>
    </submittedName>
</protein>
<feature type="compositionally biased region" description="Basic and acidic residues" evidence="6">
    <location>
        <begin position="62"/>
        <end position="71"/>
    </location>
</feature>
<evidence type="ECO:0000313" key="9">
    <source>
        <dbReference type="EMBL" id="KAB7789874.1"/>
    </source>
</evidence>
<feature type="compositionally biased region" description="Gly residues" evidence="6">
    <location>
        <begin position="172"/>
        <end position="188"/>
    </location>
</feature>
<evidence type="ECO:0000313" key="10">
    <source>
        <dbReference type="Proteomes" id="UP000441772"/>
    </source>
</evidence>
<name>A0A6I1GE10_9BIFI</name>
<evidence type="ECO:0000256" key="5">
    <source>
        <dbReference type="ARBA" id="ARBA00023136"/>
    </source>
</evidence>
<feature type="compositionally biased region" description="Low complexity" evidence="6">
    <location>
        <begin position="485"/>
        <end position="527"/>
    </location>
</feature>
<evidence type="ECO:0000259" key="8">
    <source>
        <dbReference type="Pfam" id="PF02687"/>
    </source>
</evidence>